<dbReference type="GO" id="GO:0004826">
    <property type="term" value="F:phenylalanine-tRNA ligase activity"/>
    <property type="evidence" value="ECO:0007669"/>
    <property type="project" value="UniProtKB-UniRule"/>
</dbReference>
<dbReference type="NCBIfam" id="NF045760">
    <property type="entry name" value="YtpR"/>
    <property type="match status" value="1"/>
</dbReference>
<feature type="binding site" evidence="15">
    <location>
        <position position="469"/>
    </location>
    <ligand>
        <name>Mg(2+)</name>
        <dbReference type="ChEBI" id="CHEBI:18420"/>
        <note>shared with alpha subunit</note>
    </ligand>
</feature>
<evidence type="ECO:0000256" key="4">
    <source>
        <dbReference type="ARBA" id="ARBA00022490"/>
    </source>
</evidence>
<name>A0A8J3D9N3_9BACT</name>
<dbReference type="FunFam" id="2.40.50.140:FF:000045">
    <property type="entry name" value="Phenylalanine--tRNA ligase beta subunit"/>
    <property type="match status" value="1"/>
</dbReference>
<dbReference type="InterPro" id="IPR009061">
    <property type="entry name" value="DNA-bd_dom_put_sf"/>
</dbReference>
<sequence length="808" mass="87412">MKVSLNWLNNYVDLDASVDAICEALPMIGLEVEAVETKGLPPIDNLVVGEVLSREQHPDADRLGVCMVKYSPTEEPTQIVCGATNYKVGDRVPVALVGAKLPGDFKIKKSKLRGVESNGMMCSAKELGMGDDHSGLMILTDRPEIGTSMNDLFKDSDTVIELELTANRGDCLSHIGVARELAAYFGKKLKTPVVKTMAGQGRGLIDSVEVTSATCPYYTAWSIKGVKIAESPEWLKKALTAIGQRPINNVVDVTNYVLMETGQPLHAFDAGKIRGGKLLVRQATDGEPITTLDEKQRKLSAKMMVIADAERPLVVAGVMGSLDAEVDGATTDIVLESAWFEPGSVRWSSRRLNLFSDSSHRFTRDVDPAGVDYAAKRAIDLILEIAGGEIIGAPIVVGQAPRGDRTILITGDYVRKVCGFDVKDSEISSAFVSLGFALENDTSVQADGAWQVTVPSFRPEVDRPIDLVEEFIRLYGTARIPTSAVKATGLTRDDAPLAKYNRAAANLLSANGFAECSHYTLVDGDQLTAFEYEDQYANLKLANPLTSEMGHLRASLIPGLVRAVQLNQSRGNAPTQLFETGRVFRYGEGDIFEIASLAFVWRADAAGRQWRERGAPDFYSAKAMAENLLGLGGFAPQDWDTTNHPAWQEGQSGGAGCWFTGAVMVRAGLLSMAMLKEMEVDGLWLGGEILFRADRLPKNDKATRFAGFSDFPGSEKDIALVVDSGLAAESVRSTLAKAAKESTAGAFDVDSVDVFDVYAGEGLPEGKKSLAFSIRYRSPERTLKDKEVNSAFDAVQKAMTAVGYQVRS</sequence>
<dbReference type="InterPro" id="IPR005147">
    <property type="entry name" value="tRNA_synthase_B5-dom"/>
</dbReference>
<dbReference type="SUPFAM" id="SSF46955">
    <property type="entry name" value="Putative DNA-binding domain"/>
    <property type="match status" value="1"/>
</dbReference>
<dbReference type="InterPro" id="IPR036690">
    <property type="entry name" value="Fdx_antiC-bd_sf"/>
</dbReference>
<evidence type="ECO:0000259" key="18">
    <source>
        <dbReference type="PROSITE" id="PS51447"/>
    </source>
</evidence>
<comment type="caution">
    <text evidence="20">The sequence shown here is derived from an EMBL/GenBank/DDBJ whole genome shotgun (WGS) entry which is preliminary data.</text>
</comment>
<accession>A0A8J3D9N3</accession>
<comment type="subunit">
    <text evidence="3 15">Tetramer of two alpha and two beta subunits.</text>
</comment>
<dbReference type="Gene3D" id="2.40.50.140">
    <property type="entry name" value="Nucleic acid-binding proteins"/>
    <property type="match status" value="1"/>
</dbReference>
<dbReference type="Proteomes" id="UP000642829">
    <property type="component" value="Unassembled WGS sequence"/>
</dbReference>
<dbReference type="RefSeq" id="WP_189511383.1">
    <property type="nucleotide sequence ID" value="NZ_BMXG01000002.1"/>
</dbReference>
<dbReference type="InterPro" id="IPR012340">
    <property type="entry name" value="NA-bd_OB-fold"/>
</dbReference>
<dbReference type="NCBIfam" id="TIGR00472">
    <property type="entry name" value="pheT_bact"/>
    <property type="match status" value="1"/>
</dbReference>
<dbReference type="Gene3D" id="3.50.40.10">
    <property type="entry name" value="Phenylalanyl-trna Synthetase, Chain B, domain 3"/>
    <property type="match status" value="1"/>
</dbReference>
<dbReference type="InterPro" id="IPR005121">
    <property type="entry name" value="Fdx_antiC-bd"/>
</dbReference>
<evidence type="ECO:0000256" key="9">
    <source>
        <dbReference type="ARBA" id="ARBA00022840"/>
    </source>
</evidence>
<keyword evidence="21" id="KW-1185">Reference proteome</keyword>
<feature type="domain" description="FDX-ACB" evidence="18">
    <location>
        <begin position="709"/>
        <end position="807"/>
    </location>
</feature>
<dbReference type="GO" id="GO:0000287">
    <property type="term" value="F:magnesium ion binding"/>
    <property type="evidence" value="ECO:0007669"/>
    <property type="project" value="UniProtKB-UniRule"/>
</dbReference>
<dbReference type="PROSITE" id="PS50886">
    <property type="entry name" value="TRBD"/>
    <property type="match status" value="1"/>
</dbReference>
<feature type="domain" description="TRNA-binding" evidence="17">
    <location>
        <begin position="40"/>
        <end position="150"/>
    </location>
</feature>
<dbReference type="Gene3D" id="3.30.930.10">
    <property type="entry name" value="Bira Bifunctional Protein, Domain 2"/>
    <property type="match status" value="1"/>
</dbReference>
<keyword evidence="12 15" id="KW-0648">Protein biosynthesis</keyword>
<dbReference type="SUPFAM" id="SSF50249">
    <property type="entry name" value="Nucleic acid-binding proteins"/>
    <property type="match status" value="1"/>
</dbReference>
<dbReference type="SUPFAM" id="SSF56037">
    <property type="entry name" value="PheT/TilS domain"/>
    <property type="match status" value="1"/>
</dbReference>
<keyword evidence="4 15" id="KW-0963">Cytoplasm</keyword>
<comment type="catalytic activity">
    <reaction evidence="14 15">
        <text>tRNA(Phe) + L-phenylalanine + ATP = L-phenylalanyl-tRNA(Phe) + AMP + diphosphate + H(+)</text>
        <dbReference type="Rhea" id="RHEA:19413"/>
        <dbReference type="Rhea" id="RHEA-COMP:9668"/>
        <dbReference type="Rhea" id="RHEA-COMP:9699"/>
        <dbReference type="ChEBI" id="CHEBI:15378"/>
        <dbReference type="ChEBI" id="CHEBI:30616"/>
        <dbReference type="ChEBI" id="CHEBI:33019"/>
        <dbReference type="ChEBI" id="CHEBI:58095"/>
        <dbReference type="ChEBI" id="CHEBI:78442"/>
        <dbReference type="ChEBI" id="CHEBI:78531"/>
        <dbReference type="ChEBI" id="CHEBI:456215"/>
        <dbReference type="EC" id="6.1.1.20"/>
    </reaction>
</comment>
<keyword evidence="8 15" id="KW-0547">Nucleotide-binding</keyword>
<comment type="similarity">
    <text evidence="2 15">Belongs to the phenylalanyl-tRNA synthetase beta subunit family. Type 1 subfamily.</text>
</comment>
<dbReference type="AlphaFoldDB" id="A0A8J3D9N3"/>
<evidence type="ECO:0000256" key="6">
    <source>
        <dbReference type="ARBA" id="ARBA00022598"/>
    </source>
</evidence>
<evidence type="ECO:0000256" key="2">
    <source>
        <dbReference type="ARBA" id="ARBA00008653"/>
    </source>
</evidence>
<dbReference type="Pfam" id="PF03147">
    <property type="entry name" value="FDX-ACB"/>
    <property type="match status" value="1"/>
</dbReference>
<dbReference type="PROSITE" id="PS51447">
    <property type="entry name" value="FDX_ACB"/>
    <property type="match status" value="1"/>
</dbReference>
<organism evidence="20 21">
    <name type="scientific">Cerasicoccus arenae</name>
    <dbReference type="NCBI Taxonomy" id="424488"/>
    <lineage>
        <taxon>Bacteria</taxon>
        <taxon>Pseudomonadati</taxon>
        <taxon>Verrucomicrobiota</taxon>
        <taxon>Opitutia</taxon>
        <taxon>Puniceicoccales</taxon>
        <taxon>Cerasicoccaceae</taxon>
        <taxon>Cerasicoccus</taxon>
    </lineage>
</organism>
<dbReference type="InterPro" id="IPR033714">
    <property type="entry name" value="tRNA_bind_bactPheRS"/>
</dbReference>
<dbReference type="PANTHER" id="PTHR10947:SF0">
    <property type="entry name" value="PHENYLALANINE--TRNA LIGASE BETA SUBUNIT"/>
    <property type="match status" value="1"/>
</dbReference>
<evidence type="ECO:0000256" key="7">
    <source>
        <dbReference type="ARBA" id="ARBA00022723"/>
    </source>
</evidence>
<dbReference type="GO" id="GO:0005524">
    <property type="term" value="F:ATP binding"/>
    <property type="evidence" value="ECO:0007669"/>
    <property type="project" value="UniProtKB-UniRule"/>
</dbReference>
<dbReference type="InterPro" id="IPR041616">
    <property type="entry name" value="PheRS_beta_core"/>
</dbReference>
<evidence type="ECO:0000313" key="20">
    <source>
        <dbReference type="EMBL" id="GHB92299.1"/>
    </source>
</evidence>
<dbReference type="Pfam" id="PF17759">
    <property type="entry name" value="tRNA_synthFbeta"/>
    <property type="match status" value="1"/>
</dbReference>
<dbReference type="SMART" id="SM00896">
    <property type="entry name" value="FDX-ACB"/>
    <property type="match status" value="1"/>
</dbReference>
<feature type="binding site" evidence="15">
    <location>
        <position position="470"/>
    </location>
    <ligand>
        <name>Mg(2+)</name>
        <dbReference type="ChEBI" id="CHEBI:18420"/>
        <note>shared with alpha subunit</note>
    </ligand>
</feature>
<dbReference type="InterPro" id="IPR002547">
    <property type="entry name" value="tRNA-bd_dom"/>
</dbReference>
<evidence type="ECO:0000256" key="12">
    <source>
        <dbReference type="ARBA" id="ARBA00022917"/>
    </source>
</evidence>
<evidence type="ECO:0000256" key="14">
    <source>
        <dbReference type="ARBA" id="ARBA00049255"/>
    </source>
</evidence>
<evidence type="ECO:0000256" key="3">
    <source>
        <dbReference type="ARBA" id="ARBA00011209"/>
    </source>
</evidence>
<evidence type="ECO:0000256" key="11">
    <source>
        <dbReference type="ARBA" id="ARBA00022884"/>
    </source>
</evidence>
<comment type="caution">
    <text evidence="15">Lacks conserved residue(s) required for the propagation of feature annotation.</text>
</comment>
<dbReference type="SMART" id="SM00873">
    <property type="entry name" value="B3_4"/>
    <property type="match status" value="1"/>
</dbReference>
<dbReference type="Gene3D" id="3.30.56.10">
    <property type="match status" value="2"/>
</dbReference>
<evidence type="ECO:0000256" key="16">
    <source>
        <dbReference type="PROSITE-ProRule" id="PRU00209"/>
    </source>
</evidence>
<dbReference type="HAMAP" id="MF_00283">
    <property type="entry name" value="Phe_tRNA_synth_beta1"/>
    <property type="match status" value="1"/>
</dbReference>
<proteinExistence type="inferred from homology"/>
<dbReference type="InterPro" id="IPR020825">
    <property type="entry name" value="Phe-tRNA_synthase-like_B3/B4"/>
</dbReference>
<protein>
    <recommendedName>
        <fullName evidence="15">Phenylalanine--tRNA ligase beta subunit</fullName>
        <ecNumber evidence="15">6.1.1.20</ecNumber>
    </recommendedName>
    <alternativeName>
        <fullName evidence="15">Phenylalanyl-tRNA synthetase beta subunit</fullName>
        <shortName evidence="15">PheRS</shortName>
    </alternativeName>
</protein>
<dbReference type="GO" id="GO:0006432">
    <property type="term" value="P:phenylalanyl-tRNA aminoacylation"/>
    <property type="evidence" value="ECO:0007669"/>
    <property type="project" value="UniProtKB-UniRule"/>
</dbReference>
<evidence type="ECO:0000256" key="15">
    <source>
        <dbReference type="HAMAP-Rule" id="MF_00283"/>
    </source>
</evidence>
<evidence type="ECO:0000256" key="8">
    <source>
        <dbReference type="ARBA" id="ARBA00022741"/>
    </source>
</evidence>
<reference evidence="20" key="1">
    <citation type="journal article" date="2014" name="Int. J. Syst. Evol. Microbiol.">
        <title>Complete genome sequence of Corynebacterium casei LMG S-19264T (=DSM 44701T), isolated from a smear-ripened cheese.</title>
        <authorList>
            <consortium name="US DOE Joint Genome Institute (JGI-PGF)"/>
            <person name="Walter F."/>
            <person name="Albersmeier A."/>
            <person name="Kalinowski J."/>
            <person name="Ruckert C."/>
        </authorList>
    </citation>
    <scope>NUCLEOTIDE SEQUENCE</scope>
    <source>
        <strain evidence="20">KCTC 12870</strain>
    </source>
</reference>
<dbReference type="SUPFAM" id="SSF54991">
    <property type="entry name" value="Anticodon-binding domain of PheRS"/>
    <property type="match status" value="1"/>
</dbReference>
<dbReference type="EMBL" id="BMXG01000002">
    <property type="protein sequence ID" value="GHB92299.1"/>
    <property type="molecule type" value="Genomic_DNA"/>
</dbReference>
<dbReference type="Pfam" id="PF03484">
    <property type="entry name" value="B5"/>
    <property type="match status" value="1"/>
</dbReference>
<keyword evidence="9 15" id="KW-0067">ATP-binding</keyword>
<dbReference type="PROSITE" id="PS51483">
    <property type="entry name" value="B5"/>
    <property type="match status" value="1"/>
</dbReference>
<evidence type="ECO:0000259" key="17">
    <source>
        <dbReference type="PROSITE" id="PS50886"/>
    </source>
</evidence>
<keyword evidence="10 15" id="KW-0460">Magnesium</keyword>
<gene>
    <name evidence="15 20" type="primary">pheT</name>
    <name evidence="20" type="ORF">GCM10007047_04220</name>
</gene>
<keyword evidence="6 15" id="KW-0436">Ligase</keyword>
<dbReference type="SMART" id="SM00874">
    <property type="entry name" value="B5"/>
    <property type="match status" value="1"/>
</dbReference>
<keyword evidence="13 15" id="KW-0030">Aminoacyl-tRNA synthetase</keyword>
<dbReference type="PANTHER" id="PTHR10947">
    <property type="entry name" value="PHENYLALANYL-TRNA SYNTHETASE BETA CHAIN AND LEUCINE-RICH REPEAT-CONTAINING PROTEIN 47"/>
    <property type="match status" value="1"/>
</dbReference>
<dbReference type="CDD" id="cd02796">
    <property type="entry name" value="tRNA_bind_bactPheRS"/>
    <property type="match status" value="1"/>
</dbReference>
<keyword evidence="11 16" id="KW-0694">RNA-binding</keyword>
<evidence type="ECO:0000313" key="21">
    <source>
        <dbReference type="Proteomes" id="UP000642829"/>
    </source>
</evidence>
<comment type="cofactor">
    <cofactor evidence="15">
        <name>Mg(2+)</name>
        <dbReference type="ChEBI" id="CHEBI:18420"/>
    </cofactor>
    <text evidence="15">Binds 2 magnesium ions per tetramer.</text>
</comment>
<feature type="domain" description="B5" evidence="19">
    <location>
        <begin position="402"/>
        <end position="482"/>
    </location>
</feature>
<evidence type="ECO:0000259" key="19">
    <source>
        <dbReference type="PROSITE" id="PS51483"/>
    </source>
</evidence>
<keyword evidence="7 15" id="KW-0479">Metal-binding</keyword>
<dbReference type="Pfam" id="PF03483">
    <property type="entry name" value="B3_4"/>
    <property type="match status" value="1"/>
</dbReference>
<feature type="binding site" evidence="15">
    <location>
        <position position="466"/>
    </location>
    <ligand>
        <name>Mg(2+)</name>
        <dbReference type="ChEBI" id="CHEBI:18420"/>
        <note>shared with alpha subunit</note>
    </ligand>
</feature>
<dbReference type="GO" id="GO:0000049">
    <property type="term" value="F:tRNA binding"/>
    <property type="evidence" value="ECO:0007669"/>
    <property type="project" value="UniProtKB-UniRule"/>
</dbReference>
<dbReference type="InterPro" id="IPR045864">
    <property type="entry name" value="aa-tRNA-synth_II/BPL/LPL"/>
</dbReference>
<dbReference type="InterPro" id="IPR045060">
    <property type="entry name" value="Phe-tRNA-ligase_IIc_bsu"/>
</dbReference>
<keyword evidence="5 16" id="KW-0820">tRNA-binding</keyword>
<dbReference type="Gene3D" id="3.30.70.380">
    <property type="entry name" value="Ferrodoxin-fold anticodon-binding domain"/>
    <property type="match status" value="1"/>
</dbReference>
<dbReference type="EC" id="6.1.1.20" evidence="15"/>
<dbReference type="Pfam" id="PF01588">
    <property type="entry name" value="tRNA_bind"/>
    <property type="match status" value="1"/>
</dbReference>
<evidence type="ECO:0000256" key="10">
    <source>
        <dbReference type="ARBA" id="ARBA00022842"/>
    </source>
</evidence>
<comment type="subcellular location">
    <subcellularLocation>
        <location evidence="1 15">Cytoplasm</location>
    </subcellularLocation>
</comment>
<dbReference type="SUPFAM" id="SSF55681">
    <property type="entry name" value="Class II aaRS and biotin synthetases"/>
    <property type="match status" value="1"/>
</dbReference>
<reference evidence="20" key="2">
    <citation type="submission" date="2020-09" db="EMBL/GenBank/DDBJ databases">
        <authorList>
            <person name="Sun Q."/>
            <person name="Kim S."/>
        </authorList>
    </citation>
    <scope>NUCLEOTIDE SEQUENCE</scope>
    <source>
        <strain evidence="20">KCTC 12870</strain>
    </source>
</reference>
<dbReference type="InterPro" id="IPR005146">
    <property type="entry name" value="B3/B4_tRNA-bd"/>
</dbReference>
<evidence type="ECO:0000256" key="13">
    <source>
        <dbReference type="ARBA" id="ARBA00023146"/>
    </source>
</evidence>
<dbReference type="GO" id="GO:0009328">
    <property type="term" value="C:phenylalanine-tRNA ligase complex"/>
    <property type="evidence" value="ECO:0007669"/>
    <property type="project" value="TreeGrafter"/>
</dbReference>
<evidence type="ECO:0000256" key="1">
    <source>
        <dbReference type="ARBA" id="ARBA00004496"/>
    </source>
</evidence>
<evidence type="ECO:0000256" key="5">
    <source>
        <dbReference type="ARBA" id="ARBA00022555"/>
    </source>
</evidence>
<dbReference type="InterPro" id="IPR004532">
    <property type="entry name" value="Phe-tRNA-ligase_IIc_bsu_bact"/>
</dbReference>